<dbReference type="Pfam" id="PF01627">
    <property type="entry name" value="Hpt"/>
    <property type="match status" value="1"/>
</dbReference>
<dbReference type="CDD" id="cd00082">
    <property type="entry name" value="HisKA"/>
    <property type="match status" value="1"/>
</dbReference>
<dbReference type="Gene3D" id="3.30.450.20">
    <property type="entry name" value="PAS domain"/>
    <property type="match status" value="1"/>
</dbReference>
<dbReference type="GO" id="GO:0005886">
    <property type="term" value="C:plasma membrane"/>
    <property type="evidence" value="ECO:0007669"/>
    <property type="project" value="UniProtKB-SubCell"/>
</dbReference>
<dbReference type="PROSITE" id="PS50109">
    <property type="entry name" value="HIS_KIN"/>
    <property type="match status" value="1"/>
</dbReference>
<keyword evidence="7" id="KW-0808">Transferase</keyword>
<dbReference type="PROSITE" id="PS50110">
    <property type="entry name" value="RESPONSE_REGULATORY"/>
    <property type="match status" value="1"/>
</dbReference>
<keyword evidence="12" id="KW-0902">Two-component regulatory system</keyword>
<evidence type="ECO:0000256" key="10">
    <source>
        <dbReference type="ARBA" id="ARBA00022840"/>
    </source>
</evidence>
<evidence type="ECO:0000256" key="4">
    <source>
        <dbReference type="ARBA" id="ARBA00022475"/>
    </source>
</evidence>
<dbReference type="SUPFAM" id="SSF47226">
    <property type="entry name" value="Histidine-containing phosphotransfer domain, HPT domain"/>
    <property type="match status" value="1"/>
</dbReference>
<feature type="domain" description="Histidine kinase" evidence="16">
    <location>
        <begin position="346"/>
        <end position="567"/>
    </location>
</feature>
<dbReference type="Gene3D" id="3.30.565.10">
    <property type="entry name" value="Histidine kinase-like ATPase, C-terminal domain"/>
    <property type="match status" value="1"/>
</dbReference>
<comment type="catalytic activity">
    <reaction evidence="1">
        <text>ATP + protein L-histidine = ADP + protein N-phospho-L-histidine.</text>
        <dbReference type="EC" id="2.7.13.3"/>
    </reaction>
</comment>
<dbReference type="Pfam" id="PF02518">
    <property type="entry name" value="HATPase_c"/>
    <property type="match status" value="1"/>
</dbReference>
<evidence type="ECO:0000256" key="2">
    <source>
        <dbReference type="ARBA" id="ARBA00004429"/>
    </source>
</evidence>
<feature type="transmembrane region" description="Helical" evidence="15">
    <location>
        <begin position="161"/>
        <end position="184"/>
    </location>
</feature>
<evidence type="ECO:0000259" key="16">
    <source>
        <dbReference type="PROSITE" id="PS50109"/>
    </source>
</evidence>
<dbReference type="InterPro" id="IPR036097">
    <property type="entry name" value="HisK_dim/P_sf"/>
</dbReference>
<dbReference type="SMART" id="SM00448">
    <property type="entry name" value="REC"/>
    <property type="match status" value="1"/>
</dbReference>
<dbReference type="Pfam" id="PF00989">
    <property type="entry name" value="PAS"/>
    <property type="match status" value="1"/>
</dbReference>
<keyword evidence="6 14" id="KW-0597">Phosphoprotein</keyword>
<dbReference type="GO" id="GO:0009927">
    <property type="term" value="F:histidine phosphotransfer kinase activity"/>
    <property type="evidence" value="ECO:0007669"/>
    <property type="project" value="TreeGrafter"/>
</dbReference>
<keyword evidence="20" id="KW-1185">Reference proteome</keyword>
<feature type="domain" description="PAS" evidence="18">
    <location>
        <begin position="199"/>
        <end position="270"/>
    </location>
</feature>
<dbReference type="InterPro" id="IPR008207">
    <property type="entry name" value="Sig_transdc_His_kin_Hpt_dom"/>
</dbReference>
<dbReference type="InterPro" id="IPR001789">
    <property type="entry name" value="Sig_transdc_resp-reg_receiver"/>
</dbReference>
<dbReference type="SUPFAM" id="SSF55785">
    <property type="entry name" value="PYP-like sensor domain (PAS domain)"/>
    <property type="match status" value="1"/>
</dbReference>
<dbReference type="OrthoDB" id="9801651at2"/>
<evidence type="ECO:0000256" key="7">
    <source>
        <dbReference type="ARBA" id="ARBA00022679"/>
    </source>
</evidence>
<dbReference type="InterPro" id="IPR036641">
    <property type="entry name" value="HPT_dom_sf"/>
</dbReference>
<dbReference type="FunFam" id="3.30.565.10:FF:000010">
    <property type="entry name" value="Sensor histidine kinase RcsC"/>
    <property type="match status" value="1"/>
</dbReference>
<dbReference type="InterPro" id="IPR003594">
    <property type="entry name" value="HATPase_dom"/>
</dbReference>
<evidence type="ECO:0000256" key="13">
    <source>
        <dbReference type="ARBA" id="ARBA00023136"/>
    </source>
</evidence>
<organism evidence="19 20">
    <name type="scientific">Paracoccus tegillarcae</name>
    <dbReference type="NCBI Taxonomy" id="1529068"/>
    <lineage>
        <taxon>Bacteria</taxon>
        <taxon>Pseudomonadati</taxon>
        <taxon>Pseudomonadota</taxon>
        <taxon>Alphaproteobacteria</taxon>
        <taxon>Rhodobacterales</taxon>
        <taxon>Paracoccaceae</taxon>
        <taxon>Paracoccus</taxon>
    </lineage>
</organism>
<feature type="modified residue" description="4-aspartylphosphate" evidence="14">
    <location>
        <position position="637"/>
    </location>
</feature>
<dbReference type="InterPro" id="IPR000014">
    <property type="entry name" value="PAS"/>
</dbReference>
<evidence type="ECO:0000256" key="8">
    <source>
        <dbReference type="ARBA" id="ARBA00022692"/>
    </source>
</evidence>
<evidence type="ECO:0000256" key="5">
    <source>
        <dbReference type="ARBA" id="ARBA00022519"/>
    </source>
</evidence>
<dbReference type="SUPFAM" id="SSF52172">
    <property type="entry name" value="CheY-like"/>
    <property type="match status" value="1"/>
</dbReference>
<keyword evidence="9 19" id="KW-0418">Kinase</keyword>
<sequence>MAVLSLVTIAFLSGNVARDLRLLNSASSDNVQWTLSQTEVEFLELEIAIENATRAAVPNLDDLRRDFDIFYSRMTTLQQASIYAPVRAIPEFSYNLKALRGFLDGCVDKIDADDPTLQAALPTLAQEAGKVRSNVRRLSTSGLSYFATESDMRRENVYITLLQMAIGVTLLIVALILFTVYLGYLNRQNVRRRQETIQASKRMNVVTSTALDAVIVCDIDGVILDFNVAAEQMFGYSAQHAIGGQLGELIVPDHHREAHEAGLARMRQGGEKRVVGKGRIKLEAKRASGEVFPVEFAVQSADTAEGEIFVSFLRDISHRVAAEKQLVEARDRALAGEKAKTDFLATMSHEIRTPLNGLLGNLSLLQDSHPSARQSRYIKNMETSGKLLMSHISDVLDITKYDAGKLKLRPVVMNLSSLLQDIVDNQSGAVAAHNTTLTWGWSGPVVEWIYADKERIQHILMNVIGNAVKFTRDGQISVQLEVVGDPNDAPDIQITISDTGIGMDESLQAQIFDDFMTGDSSYDRNVGGTGLGLGIAQRFVKALGGSIEVASEVGKGSTFGIRFPINPVKAATRNRRKTDRRAPAIRGSILLVEDNEINRVVAREMLTAMGHTVRVAHNGKIAVALAQDQRFDLIFMDISMPVMDGRTATRAIRASGGASAGAPIIALTANVMAEERQAFISDGMNAILTKPLSRDAMSDILADHLCSTTQHPSVKLALSDAIDPQHLRELRETLSPDAVRSVLDKFCAEVDEAIDFMQRLPDHSLDQIANKAHRVAGAAATIGAAKLRAGLIAVEVAAKRSDAEAASDAAARLPGIWAETRPLLISE</sequence>
<keyword evidence="4" id="KW-1003">Cell membrane</keyword>
<protein>
    <recommendedName>
        <fullName evidence="3">histidine kinase</fullName>
        <ecNumber evidence="3">2.7.13.3</ecNumber>
    </recommendedName>
</protein>
<dbReference type="SMART" id="SM00387">
    <property type="entry name" value="HATPase_c"/>
    <property type="match status" value="1"/>
</dbReference>
<dbReference type="PANTHER" id="PTHR43047">
    <property type="entry name" value="TWO-COMPONENT HISTIDINE PROTEIN KINASE"/>
    <property type="match status" value="1"/>
</dbReference>
<keyword evidence="8 15" id="KW-0812">Transmembrane</keyword>
<dbReference type="AlphaFoldDB" id="A0A2K9ETZ1"/>
<comment type="subcellular location">
    <subcellularLocation>
        <location evidence="2">Cell inner membrane</location>
        <topology evidence="2">Multi-pass membrane protein</topology>
    </subcellularLocation>
</comment>
<evidence type="ECO:0000256" key="14">
    <source>
        <dbReference type="PROSITE-ProRule" id="PRU00169"/>
    </source>
</evidence>
<gene>
    <name evidence="19" type="ORF">CUV01_06345</name>
</gene>
<dbReference type="CDD" id="cd16922">
    <property type="entry name" value="HATPase_EvgS-ArcB-TorS-like"/>
    <property type="match status" value="1"/>
</dbReference>
<evidence type="ECO:0000256" key="3">
    <source>
        <dbReference type="ARBA" id="ARBA00012438"/>
    </source>
</evidence>
<dbReference type="PRINTS" id="PR00344">
    <property type="entry name" value="BCTRLSENSOR"/>
</dbReference>
<evidence type="ECO:0000256" key="9">
    <source>
        <dbReference type="ARBA" id="ARBA00022777"/>
    </source>
</evidence>
<dbReference type="GO" id="GO:0000155">
    <property type="term" value="F:phosphorelay sensor kinase activity"/>
    <property type="evidence" value="ECO:0007669"/>
    <property type="project" value="InterPro"/>
</dbReference>
<dbReference type="PANTHER" id="PTHR43047:SF72">
    <property type="entry name" value="OSMOSENSING HISTIDINE PROTEIN KINASE SLN1"/>
    <property type="match status" value="1"/>
</dbReference>
<dbReference type="CDD" id="cd17546">
    <property type="entry name" value="REC_hyHK_CKI1_RcsC-like"/>
    <property type="match status" value="1"/>
</dbReference>
<evidence type="ECO:0000259" key="18">
    <source>
        <dbReference type="PROSITE" id="PS50112"/>
    </source>
</evidence>
<dbReference type="EC" id="2.7.13.3" evidence="3"/>
<dbReference type="InterPro" id="IPR035965">
    <property type="entry name" value="PAS-like_dom_sf"/>
</dbReference>
<dbReference type="InterPro" id="IPR005467">
    <property type="entry name" value="His_kinase_dom"/>
</dbReference>
<evidence type="ECO:0000256" key="1">
    <source>
        <dbReference type="ARBA" id="ARBA00000085"/>
    </source>
</evidence>
<proteinExistence type="predicted"/>
<evidence type="ECO:0000256" key="12">
    <source>
        <dbReference type="ARBA" id="ARBA00023012"/>
    </source>
</evidence>
<dbReference type="SMART" id="SM00091">
    <property type="entry name" value="PAS"/>
    <property type="match status" value="1"/>
</dbReference>
<keyword evidence="13 15" id="KW-0472">Membrane</keyword>
<dbReference type="SUPFAM" id="SSF47384">
    <property type="entry name" value="Homodimeric domain of signal transducing histidine kinase"/>
    <property type="match status" value="1"/>
</dbReference>
<evidence type="ECO:0000313" key="20">
    <source>
        <dbReference type="Proteomes" id="UP000233742"/>
    </source>
</evidence>
<keyword evidence="10" id="KW-0067">ATP-binding</keyword>
<dbReference type="Pfam" id="PF00072">
    <property type="entry name" value="Response_reg"/>
    <property type="match status" value="1"/>
</dbReference>
<keyword evidence="5" id="KW-0997">Cell inner membrane</keyword>
<dbReference type="Gene3D" id="1.10.287.130">
    <property type="match status" value="1"/>
</dbReference>
<dbReference type="CDD" id="cd00130">
    <property type="entry name" value="PAS"/>
    <property type="match status" value="1"/>
</dbReference>
<name>A0A2K9ETZ1_9RHOB</name>
<evidence type="ECO:0000256" key="11">
    <source>
        <dbReference type="ARBA" id="ARBA00022989"/>
    </source>
</evidence>
<dbReference type="Gene3D" id="1.20.120.160">
    <property type="entry name" value="HPT domain"/>
    <property type="match status" value="1"/>
</dbReference>
<dbReference type="NCBIfam" id="TIGR00229">
    <property type="entry name" value="sensory_box"/>
    <property type="match status" value="1"/>
</dbReference>
<evidence type="ECO:0000256" key="6">
    <source>
        <dbReference type="ARBA" id="ARBA00022553"/>
    </source>
</evidence>
<dbReference type="SUPFAM" id="SSF55874">
    <property type="entry name" value="ATPase domain of HSP90 chaperone/DNA topoisomerase II/histidine kinase"/>
    <property type="match status" value="1"/>
</dbReference>
<dbReference type="Gene3D" id="3.40.50.2300">
    <property type="match status" value="1"/>
</dbReference>
<evidence type="ECO:0000256" key="15">
    <source>
        <dbReference type="SAM" id="Phobius"/>
    </source>
</evidence>
<evidence type="ECO:0000259" key="17">
    <source>
        <dbReference type="PROSITE" id="PS50110"/>
    </source>
</evidence>
<keyword evidence="10" id="KW-0547">Nucleotide-binding</keyword>
<keyword evidence="11 15" id="KW-1133">Transmembrane helix</keyword>
<dbReference type="SMART" id="SM00388">
    <property type="entry name" value="HisKA"/>
    <property type="match status" value="1"/>
</dbReference>
<dbReference type="InterPro" id="IPR003661">
    <property type="entry name" value="HisK_dim/P_dom"/>
</dbReference>
<accession>A0A2K9ETZ1</accession>
<dbReference type="InterPro" id="IPR004358">
    <property type="entry name" value="Sig_transdc_His_kin-like_C"/>
</dbReference>
<dbReference type="GO" id="GO:0006355">
    <property type="term" value="P:regulation of DNA-templated transcription"/>
    <property type="evidence" value="ECO:0007669"/>
    <property type="project" value="InterPro"/>
</dbReference>
<dbReference type="InterPro" id="IPR036890">
    <property type="entry name" value="HATPase_C_sf"/>
</dbReference>
<dbReference type="InterPro" id="IPR011006">
    <property type="entry name" value="CheY-like_superfamily"/>
</dbReference>
<dbReference type="EMBL" id="CP025408">
    <property type="protein sequence ID" value="AUH35255.1"/>
    <property type="molecule type" value="Genomic_DNA"/>
</dbReference>
<evidence type="ECO:0000313" key="19">
    <source>
        <dbReference type="EMBL" id="AUH35255.1"/>
    </source>
</evidence>
<dbReference type="Pfam" id="PF00512">
    <property type="entry name" value="HisKA"/>
    <property type="match status" value="1"/>
</dbReference>
<reference evidence="19 20" key="1">
    <citation type="submission" date="2017-12" db="EMBL/GenBank/DDBJ databases">
        <authorList>
            <person name="Hurst M.R.H."/>
        </authorList>
    </citation>
    <scope>NUCLEOTIDE SEQUENCE [LARGE SCALE GENOMIC DNA]</scope>
    <source>
        <strain evidence="19 20">BM15</strain>
    </source>
</reference>
<dbReference type="PROSITE" id="PS50112">
    <property type="entry name" value="PAS"/>
    <property type="match status" value="1"/>
</dbReference>
<feature type="domain" description="Response regulatory" evidence="17">
    <location>
        <begin position="588"/>
        <end position="705"/>
    </location>
</feature>
<dbReference type="InterPro" id="IPR013767">
    <property type="entry name" value="PAS_fold"/>
</dbReference>
<dbReference type="KEGG" id="paro:CUV01_06345"/>
<dbReference type="Proteomes" id="UP000233742">
    <property type="component" value="Chromosome"/>
</dbReference>